<feature type="compositionally biased region" description="Polar residues" evidence="1">
    <location>
        <begin position="1"/>
        <end position="16"/>
    </location>
</feature>
<reference evidence="2 3" key="1">
    <citation type="journal article" date="2019" name="Sci. Rep.">
        <title>Nanopore sequencing improves the draft genome of the human pathogenic amoeba Naegleria fowleri.</title>
        <authorList>
            <person name="Liechti N."/>
            <person name="Schurch N."/>
            <person name="Bruggmann R."/>
            <person name="Wittwer M."/>
        </authorList>
    </citation>
    <scope>NUCLEOTIDE SEQUENCE [LARGE SCALE GENOMIC DNA]</scope>
    <source>
        <strain evidence="2 3">ATCC 30894</strain>
    </source>
</reference>
<dbReference type="OrthoDB" id="18625at2759"/>
<accession>A0A6A5C533</accession>
<feature type="region of interest" description="Disordered" evidence="1">
    <location>
        <begin position="434"/>
        <end position="516"/>
    </location>
</feature>
<dbReference type="VEuPathDB" id="AmoebaDB:NF0040400"/>
<name>A0A6A5C533_NAEFO</name>
<keyword evidence="3" id="KW-1185">Reference proteome</keyword>
<proteinExistence type="predicted"/>
<dbReference type="EMBL" id="VFQX01000012">
    <property type="protein sequence ID" value="KAF0981902.1"/>
    <property type="molecule type" value="Genomic_DNA"/>
</dbReference>
<feature type="compositionally biased region" description="Basic residues" evidence="1">
    <location>
        <begin position="440"/>
        <end position="451"/>
    </location>
</feature>
<dbReference type="Proteomes" id="UP000444721">
    <property type="component" value="Unassembled WGS sequence"/>
</dbReference>
<organism evidence="2 3">
    <name type="scientific">Naegleria fowleri</name>
    <name type="common">Brain eating amoeba</name>
    <dbReference type="NCBI Taxonomy" id="5763"/>
    <lineage>
        <taxon>Eukaryota</taxon>
        <taxon>Discoba</taxon>
        <taxon>Heterolobosea</taxon>
        <taxon>Tetramitia</taxon>
        <taxon>Eutetramitia</taxon>
        <taxon>Vahlkampfiidae</taxon>
        <taxon>Naegleria</taxon>
    </lineage>
</organism>
<evidence type="ECO:0000313" key="2">
    <source>
        <dbReference type="EMBL" id="KAF0981902.1"/>
    </source>
</evidence>
<gene>
    <name evidence="2" type="ORF">FDP41_011763</name>
</gene>
<dbReference type="OMA" id="ICKRDGP"/>
<comment type="caution">
    <text evidence="2">The sequence shown here is derived from an EMBL/GenBank/DDBJ whole genome shotgun (WGS) entry which is preliminary data.</text>
</comment>
<feature type="compositionally biased region" description="Polar residues" evidence="1">
    <location>
        <begin position="481"/>
        <end position="494"/>
    </location>
</feature>
<feature type="region of interest" description="Disordered" evidence="1">
    <location>
        <begin position="1"/>
        <end position="34"/>
    </location>
</feature>
<dbReference type="GeneID" id="68118978"/>
<evidence type="ECO:0000256" key="1">
    <source>
        <dbReference type="SAM" id="MobiDB-lite"/>
    </source>
</evidence>
<dbReference type="RefSeq" id="XP_044566615.1">
    <property type="nucleotide sequence ID" value="XM_044702208.1"/>
</dbReference>
<dbReference type="VEuPathDB" id="AmoebaDB:NfTy_021470"/>
<feature type="compositionally biased region" description="Low complexity" evidence="1">
    <location>
        <begin position="452"/>
        <end position="462"/>
    </location>
</feature>
<evidence type="ECO:0000313" key="3">
    <source>
        <dbReference type="Proteomes" id="UP000444721"/>
    </source>
</evidence>
<sequence length="516" mass="60070">MSSSQDSELKIDQQQASSHEEEEHSEEHSEEYSGHLKKTRFQPSFSETKHACYEVFKCKSIKFDVRSFSILDKMNKNQGVFGFICKRDGPIGGSLYIVNVAGKSLYDENNSNVKDAREFIFCTPKLRYAYNREFTDFVDKFDHEERIASYYLSEKWNGTNILLFKYHDAEGNEFISGKTKGMPTLTDSNFGNFLSCTLTALHLQDFIGKYENLCLRDELMKIHNDPNHPNYMPHLHEFLNNKDIQAISLEICGNSLPHLVKYDFALDLKPLFFIHKGGKIRPCLKVRGMEEFGPIPYTPFESHNSCIRLCKMLQKDSLERNENYRKEHNLKHKYEYEHFAVEGHVLYLLDEQGFVVSRNSIYKVKPRDVEEVHWEQFDEMKKGQVRDAVLKMKQRGLPLSNEEALRKELDCGDKEWSKFSREILAFIEKEFGENSENQAKKKSKKSNKKKQQQSTSTEQNQEPQVTNSNKEAVMDVAIEVVTSSSNHVSSPTTNEKPKRNHQSRNKNMVLYVLKKE</sequence>
<feature type="compositionally biased region" description="Basic and acidic residues" evidence="1">
    <location>
        <begin position="18"/>
        <end position="34"/>
    </location>
</feature>
<protein>
    <submittedName>
        <fullName evidence="2">Uncharacterized protein</fullName>
    </submittedName>
</protein>
<dbReference type="VEuPathDB" id="AmoebaDB:FDP41_011763"/>
<dbReference type="AlphaFoldDB" id="A0A6A5C533"/>